<feature type="transmembrane region" description="Helical" evidence="5">
    <location>
        <begin position="459"/>
        <end position="481"/>
    </location>
</feature>
<sequence length="489" mass="54322">MITRMVKYRQRHRQRHRHNQISHLINALSTKSLVIVSVHVLFSVFIVLMDDLDNRAKIALFAFLSAMILWITTKIPAGFVAIGLLVFIVLMKAEEAELLYHSLSEEVVWLMIGSFVIGEAVKQSGLAERFSRFILSRSTNKNSVLFGIASGLLVSAFFIPSTSGRAALSMPIIKQLNKTFSANEQSVLAIIAPVVILMSTSATLIGAGSHLIGIGLLESTAGQSISYFQWLIWGVPFTLVVTLLACIIIKWMLWPKDVSKGIENVRANETVVSNQPMNGKEVKTVALISIMIIGWVTESIHGYDLAFITILGALLFMLPNYGVITWKQGVKSVSWNLILFVAAATALGKVLVDTGVVSWMEKEMFSVLHLFVNAPEWLLVLIILIVAVTSHLYITSHTTRAVVFIPSLLLFSETIGINPSTVVFLSLIGMNYCITVPVSSKALLLFYEEGEISYDAKHLVKISVILMPLYILTMIIFYYSYWQWTGMSL</sequence>
<dbReference type="InterPro" id="IPR001898">
    <property type="entry name" value="SLC13A/DASS"/>
</dbReference>
<feature type="transmembrane region" description="Helical" evidence="5">
    <location>
        <begin position="58"/>
        <end position="91"/>
    </location>
</feature>
<keyword evidence="2 5" id="KW-0812">Transmembrane</keyword>
<dbReference type="Pfam" id="PF00939">
    <property type="entry name" value="Na_sulph_symp"/>
    <property type="match status" value="1"/>
</dbReference>
<feature type="transmembrane region" description="Helical" evidence="5">
    <location>
        <begin position="144"/>
        <end position="166"/>
    </location>
</feature>
<feature type="transmembrane region" description="Helical" evidence="5">
    <location>
        <begin position="21"/>
        <end position="46"/>
    </location>
</feature>
<feature type="transmembrane region" description="Helical" evidence="5">
    <location>
        <begin position="401"/>
        <end position="417"/>
    </location>
</feature>
<dbReference type="Proteomes" id="UP000429595">
    <property type="component" value="Unassembled WGS sequence"/>
</dbReference>
<dbReference type="InterPro" id="IPR051679">
    <property type="entry name" value="DASS-Related_Transporters"/>
</dbReference>
<keyword evidence="3 5" id="KW-1133">Transmembrane helix</keyword>
<evidence type="ECO:0000256" key="2">
    <source>
        <dbReference type="ARBA" id="ARBA00022692"/>
    </source>
</evidence>
<feature type="transmembrane region" description="Helical" evidence="5">
    <location>
        <begin position="227"/>
        <end position="253"/>
    </location>
</feature>
<feature type="transmembrane region" description="Helical" evidence="5">
    <location>
        <begin position="336"/>
        <end position="357"/>
    </location>
</feature>
<protein>
    <submittedName>
        <fullName evidence="6">Citrate:succinate antiporter</fullName>
    </submittedName>
</protein>
<feature type="transmembrane region" description="Helical" evidence="5">
    <location>
        <begin position="187"/>
        <end position="207"/>
    </location>
</feature>
<evidence type="ECO:0000256" key="1">
    <source>
        <dbReference type="ARBA" id="ARBA00004141"/>
    </source>
</evidence>
<accession>A0A6I1FRE1</accession>
<keyword evidence="7" id="KW-1185">Reference proteome</keyword>
<reference evidence="6 7" key="1">
    <citation type="submission" date="2019-10" db="EMBL/GenBank/DDBJ databases">
        <title>Bacillus aerolatum sp. nov., isolated from bioaerosol of sport playgrounds.</title>
        <authorList>
            <person name="Chen P."/>
            <person name="Zhang G."/>
        </authorList>
    </citation>
    <scope>NUCLEOTIDE SEQUENCE [LARGE SCALE GENOMIC DNA]</scope>
    <source>
        <strain evidence="6 7">CX253</strain>
    </source>
</reference>
<evidence type="ECO:0000256" key="4">
    <source>
        <dbReference type="ARBA" id="ARBA00023136"/>
    </source>
</evidence>
<name>A0A6I1FRE1_9BACI</name>
<dbReference type="RefSeq" id="WP_152154208.1">
    <property type="nucleotide sequence ID" value="NZ_WEIO01000013.1"/>
</dbReference>
<comment type="subcellular location">
    <subcellularLocation>
        <location evidence="1">Membrane</location>
        <topology evidence="1">Multi-pass membrane protein</topology>
    </subcellularLocation>
</comment>
<feature type="transmembrane region" description="Helical" evidence="5">
    <location>
        <begin position="423"/>
        <end position="447"/>
    </location>
</feature>
<evidence type="ECO:0000313" key="6">
    <source>
        <dbReference type="EMBL" id="KAB7704446.1"/>
    </source>
</evidence>
<dbReference type="AlphaFoldDB" id="A0A6I1FRE1"/>
<dbReference type="PANTHER" id="PTHR43652">
    <property type="entry name" value="BASIC AMINO ACID ANTIPORTER YFCC-RELATED"/>
    <property type="match status" value="1"/>
</dbReference>
<dbReference type="EMBL" id="WEIO01000013">
    <property type="protein sequence ID" value="KAB7704446.1"/>
    <property type="molecule type" value="Genomic_DNA"/>
</dbReference>
<organism evidence="6 7">
    <name type="scientific">Bacillus aerolatus</name>
    <dbReference type="NCBI Taxonomy" id="2653354"/>
    <lineage>
        <taxon>Bacteria</taxon>
        <taxon>Bacillati</taxon>
        <taxon>Bacillota</taxon>
        <taxon>Bacilli</taxon>
        <taxon>Bacillales</taxon>
        <taxon>Bacillaceae</taxon>
        <taxon>Bacillus</taxon>
    </lineage>
</organism>
<evidence type="ECO:0000313" key="7">
    <source>
        <dbReference type="Proteomes" id="UP000429595"/>
    </source>
</evidence>
<dbReference type="PANTHER" id="PTHR43652:SF2">
    <property type="entry name" value="BASIC AMINO ACID ANTIPORTER YFCC-RELATED"/>
    <property type="match status" value="1"/>
</dbReference>
<gene>
    <name evidence="6" type="ORF">F9802_17280</name>
</gene>
<dbReference type="GO" id="GO:0022857">
    <property type="term" value="F:transmembrane transporter activity"/>
    <property type="evidence" value="ECO:0007669"/>
    <property type="project" value="InterPro"/>
</dbReference>
<feature type="transmembrane region" description="Helical" evidence="5">
    <location>
        <begin position="306"/>
        <end position="324"/>
    </location>
</feature>
<evidence type="ECO:0000256" key="5">
    <source>
        <dbReference type="SAM" id="Phobius"/>
    </source>
</evidence>
<keyword evidence="4 5" id="KW-0472">Membrane</keyword>
<feature type="transmembrane region" description="Helical" evidence="5">
    <location>
        <begin position="377"/>
        <end position="394"/>
    </location>
</feature>
<comment type="caution">
    <text evidence="6">The sequence shown here is derived from an EMBL/GenBank/DDBJ whole genome shotgun (WGS) entry which is preliminary data.</text>
</comment>
<dbReference type="GO" id="GO:0005886">
    <property type="term" value="C:plasma membrane"/>
    <property type="evidence" value="ECO:0007669"/>
    <property type="project" value="TreeGrafter"/>
</dbReference>
<proteinExistence type="predicted"/>
<evidence type="ECO:0000256" key="3">
    <source>
        <dbReference type="ARBA" id="ARBA00022989"/>
    </source>
</evidence>